<feature type="signal peptide" evidence="2">
    <location>
        <begin position="1"/>
        <end position="25"/>
    </location>
</feature>
<keyword evidence="1" id="KW-0645">Protease</keyword>
<keyword evidence="2" id="KW-0732">Signal</keyword>
<accession>A0ABS1JG51</accession>
<reference evidence="4 5" key="1">
    <citation type="submission" date="2021-01" db="EMBL/GenBank/DDBJ databases">
        <title>Tumebacillus sp. strain ITR2 16S ribosomal RNA gene Genome sequencing and assembly.</title>
        <authorList>
            <person name="Kang M."/>
        </authorList>
    </citation>
    <scope>NUCLEOTIDE SEQUENCE [LARGE SCALE GENOMIC DNA]</scope>
    <source>
        <strain evidence="4 5">ITR2</strain>
    </source>
</reference>
<evidence type="ECO:0000256" key="1">
    <source>
        <dbReference type="ARBA" id="ARBA00022825"/>
    </source>
</evidence>
<dbReference type="EMBL" id="JAEQNB010000009">
    <property type="protein sequence ID" value="MBL0389259.1"/>
    <property type="molecule type" value="Genomic_DNA"/>
</dbReference>
<gene>
    <name evidence="4" type="ORF">JJB07_21940</name>
</gene>
<dbReference type="InterPro" id="IPR036582">
    <property type="entry name" value="Mao_N_sf"/>
</dbReference>
<comment type="caution">
    <text evidence="4">The sequence shown here is derived from an EMBL/GenBank/DDBJ whole genome shotgun (WGS) entry which is preliminary data.</text>
</comment>
<dbReference type="RefSeq" id="WP_201638255.1">
    <property type="nucleotide sequence ID" value="NZ_JAEQNB010000009.1"/>
</dbReference>
<organism evidence="4 5">
    <name type="scientific">Tumebacillus amylolyticus</name>
    <dbReference type="NCBI Taxonomy" id="2801339"/>
    <lineage>
        <taxon>Bacteria</taxon>
        <taxon>Bacillati</taxon>
        <taxon>Bacillota</taxon>
        <taxon>Bacilli</taxon>
        <taxon>Bacillales</taxon>
        <taxon>Alicyclobacillaceae</taxon>
        <taxon>Tumebacillus</taxon>
    </lineage>
</organism>
<feature type="domain" description="Copper amine oxidase-like N-terminal" evidence="3">
    <location>
        <begin position="35"/>
        <end position="141"/>
    </location>
</feature>
<dbReference type="InterPro" id="IPR012854">
    <property type="entry name" value="Cu_amine_oxidase-like_N"/>
</dbReference>
<keyword evidence="1" id="KW-0720">Serine protease</keyword>
<keyword evidence="5" id="KW-1185">Reference proteome</keyword>
<dbReference type="SUPFAM" id="SSF50494">
    <property type="entry name" value="Trypsin-like serine proteases"/>
    <property type="match status" value="1"/>
</dbReference>
<dbReference type="PANTHER" id="PTHR22939:SF129">
    <property type="entry name" value="SERINE PROTEASE HTRA2, MITOCHONDRIAL"/>
    <property type="match status" value="1"/>
</dbReference>
<evidence type="ECO:0000256" key="2">
    <source>
        <dbReference type="SAM" id="SignalP"/>
    </source>
</evidence>
<dbReference type="PRINTS" id="PR00834">
    <property type="entry name" value="PROTEASES2C"/>
</dbReference>
<dbReference type="Pfam" id="PF07833">
    <property type="entry name" value="Cu_amine_oxidN1"/>
    <property type="match status" value="1"/>
</dbReference>
<keyword evidence="1" id="KW-0378">Hydrolase</keyword>
<name>A0ABS1JG51_9BACL</name>
<evidence type="ECO:0000313" key="4">
    <source>
        <dbReference type="EMBL" id="MBL0389259.1"/>
    </source>
</evidence>
<dbReference type="SUPFAM" id="SSF55383">
    <property type="entry name" value="Copper amine oxidase, domain N"/>
    <property type="match status" value="1"/>
</dbReference>
<proteinExistence type="predicted"/>
<feature type="chain" id="PRO_5046346995" evidence="2">
    <location>
        <begin position="26"/>
        <end position="543"/>
    </location>
</feature>
<protein>
    <submittedName>
        <fullName evidence="4">Trypsin-like peptidase domain-containing protein</fullName>
    </submittedName>
</protein>
<dbReference type="Pfam" id="PF13365">
    <property type="entry name" value="Trypsin_2"/>
    <property type="match status" value="1"/>
</dbReference>
<evidence type="ECO:0000313" key="5">
    <source>
        <dbReference type="Proteomes" id="UP000602284"/>
    </source>
</evidence>
<dbReference type="PANTHER" id="PTHR22939">
    <property type="entry name" value="SERINE PROTEASE FAMILY S1C HTRA-RELATED"/>
    <property type="match status" value="1"/>
</dbReference>
<dbReference type="InterPro" id="IPR001940">
    <property type="entry name" value="Peptidase_S1C"/>
</dbReference>
<dbReference type="Gene3D" id="2.40.10.120">
    <property type="match status" value="1"/>
</dbReference>
<evidence type="ECO:0000259" key="3">
    <source>
        <dbReference type="Pfam" id="PF07833"/>
    </source>
</evidence>
<dbReference type="Proteomes" id="UP000602284">
    <property type="component" value="Unassembled WGS sequence"/>
</dbReference>
<sequence length="543" mass="59046">MKKVLPGLLLGSLLLATTPNLNVYAAAPDAIGLTINNKIVHLNTMPVQQNGRVLVPLRAICEAIGATVEWDAAMQTATITRDRDKVQMTLDSTTAKKNDQAILLDIAPQLINDVTMIPVRALVEGLNLQAKWDETTQTVSIDTHPAIDHTLPPTPKPEPSLSIKEIAKNFDRVVMINIYDKKGELLGSGSGMVVTADGKILTNHHVLAEGTTAKVVFDDGTMFPATKVLLDDPDRDLALMQINVSNLQTVTFGNSDALEIGDNVVAIGSPLGMQNTLSAGLISGLHRKLSTKKEDTKNIEFLQTNAPYTFGSSGGALFDMHGDVIGVTSNAASYMGGELNFAIPSKDVTVFLQQPQTPMTFTEFTKYIADSKTHKPNPNPNPDDEDQNDMAAYDAADQVAETLTQNHPELTDPATGKKVTVRYVGFPSFEGPGQDIEVRLKDFNPYKANGEIDAQSMSDLLQQLTRWAHEAGAVDPLINVSVTFDAKTYNENILAKNQYYSPREDSYSVDLDMGWALLDDATGTITYQVDPDHNHTKQTAKLN</sequence>
<dbReference type="Gene3D" id="3.30.457.10">
    <property type="entry name" value="Copper amine oxidase-like, N-terminal domain"/>
    <property type="match status" value="1"/>
</dbReference>
<dbReference type="InterPro" id="IPR009003">
    <property type="entry name" value="Peptidase_S1_PA"/>
</dbReference>